<dbReference type="AlphaFoldDB" id="A0A246RPL4"/>
<reference evidence="4 5" key="1">
    <citation type="submission" date="2017-03" db="EMBL/GenBank/DDBJ databases">
        <title>Whole genome sequence of Micromonospora wenchangensis, isolated from mangrove soil.</title>
        <authorList>
            <person name="Yang H."/>
        </authorList>
    </citation>
    <scope>NUCLEOTIDE SEQUENCE [LARGE SCALE GENOMIC DNA]</scope>
    <source>
        <strain evidence="4 5">CCTCC AA 2012002</strain>
    </source>
</reference>
<name>A0A246RPL4_9ACTN</name>
<evidence type="ECO:0000313" key="5">
    <source>
        <dbReference type="Proteomes" id="UP000197174"/>
    </source>
</evidence>
<proteinExistence type="predicted"/>
<dbReference type="InterPro" id="IPR011010">
    <property type="entry name" value="DNA_brk_join_enz"/>
</dbReference>
<dbReference type="Pfam" id="PF00589">
    <property type="entry name" value="Phage_integrase"/>
    <property type="match status" value="1"/>
</dbReference>
<evidence type="ECO:0000256" key="1">
    <source>
        <dbReference type="ARBA" id="ARBA00023172"/>
    </source>
</evidence>
<dbReference type="SUPFAM" id="SSF56349">
    <property type="entry name" value="DNA breaking-rejoining enzymes"/>
    <property type="match status" value="1"/>
</dbReference>
<evidence type="ECO:0000313" key="4">
    <source>
        <dbReference type="EMBL" id="OWV09528.1"/>
    </source>
</evidence>
<comment type="caution">
    <text evidence="4">The sequence shown here is derived from an EMBL/GenBank/DDBJ whole genome shotgun (WGS) entry which is preliminary data.</text>
</comment>
<gene>
    <name evidence="4" type="ORF">B5D80_09015</name>
</gene>
<dbReference type="Gene3D" id="1.10.443.10">
    <property type="entry name" value="Intergrase catalytic core"/>
    <property type="match status" value="1"/>
</dbReference>
<dbReference type="Proteomes" id="UP000197174">
    <property type="component" value="Unassembled WGS sequence"/>
</dbReference>
<evidence type="ECO:0000259" key="3">
    <source>
        <dbReference type="PROSITE" id="PS51898"/>
    </source>
</evidence>
<feature type="domain" description="Tyr recombinase" evidence="3">
    <location>
        <begin position="1"/>
        <end position="220"/>
    </location>
</feature>
<dbReference type="PROSITE" id="PS51898">
    <property type="entry name" value="TYR_RECOMBINASE"/>
    <property type="match status" value="1"/>
</dbReference>
<dbReference type="GO" id="GO:0003677">
    <property type="term" value="F:DNA binding"/>
    <property type="evidence" value="ECO:0007669"/>
    <property type="project" value="InterPro"/>
</dbReference>
<sequence>MTVRRPAARDLLAPGADGRTGGTCSGIGPDRPMLSSMTQGDAGHEVPTATCGRADRCLNPASRRRSCEIADLDARALFVRSTLVSVDNSRSMFNAPNTHGSRAWIALSTRAVDALQRQRRRQCRQQVPTRHHDNLDLVFARPDGQPLLPQYVLDHLRRLTADAGLPAIRVHDLRHIAATTTINRGVPIAVVSKTLRHSNVATTIDIYGHLTRDAAVTHAVPTIRPCG</sequence>
<organism evidence="4 5">
    <name type="scientific">Micromonospora wenchangensis</name>
    <dbReference type="NCBI Taxonomy" id="1185415"/>
    <lineage>
        <taxon>Bacteria</taxon>
        <taxon>Bacillati</taxon>
        <taxon>Actinomycetota</taxon>
        <taxon>Actinomycetes</taxon>
        <taxon>Micromonosporales</taxon>
        <taxon>Micromonosporaceae</taxon>
        <taxon>Micromonospora</taxon>
    </lineage>
</organism>
<dbReference type="GO" id="GO:0006310">
    <property type="term" value="P:DNA recombination"/>
    <property type="evidence" value="ECO:0007669"/>
    <property type="project" value="UniProtKB-KW"/>
</dbReference>
<dbReference type="EMBL" id="MZMV01000011">
    <property type="protein sequence ID" value="OWV09528.1"/>
    <property type="molecule type" value="Genomic_DNA"/>
</dbReference>
<dbReference type="InterPro" id="IPR002104">
    <property type="entry name" value="Integrase_catalytic"/>
</dbReference>
<keyword evidence="1" id="KW-0233">DNA recombination</keyword>
<feature type="region of interest" description="Disordered" evidence="2">
    <location>
        <begin position="1"/>
        <end position="47"/>
    </location>
</feature>
<evidence type="ECO:0000256" key="2">
    <source>
        <dbReference type="SAM" id="MobiDB-lite"/>
    </source>
</evidence>
<protein>
    <recommendedName>
        <fullName evidence="3">Tyr recombinase domain-containing protein</fullName>
    </recommendedName>
</protein>
<dbReference type="InterPro" id="IPR013762">
    <property type="entry name" value="Integrase-like_cat_sf"/>
</dbReference>
<accession>A0A246RPL4</accession>
<keyword evidence="5" id="KW-1185">Reference proteome</keyword>
<dbReference type="GO" id="GO:0015074">
    <property type="term" value="P:DNA integration"/>
    <property type="evidence" value="ECO:0007669"/>
    <property type="project" value="InterPro"/>
</dbReference>